<dbReference type="Pfam" id="PF11577">
    <property type="entry name" value="NEMO"/>
    <property type="match status" value="1"/>
</dbReference>
<keyword evidence="4 7" id="KW-0863">Zinc-finger</keyword>
<keyword evidence="3" id="KW-0479">Metal-binding</keyword>
<keyword evidence="5" id="KW-0862">Zinc</keyword>
<dbReference type="InterPro" id="IPR034735">
    <property type="entry name" value="NEMO_ZF"/>
</dbReference>
<feature type="compositionally biased region" description="Low complexity" evidence="8">
    <location>
        <begin position="1"/>
        <end position="25"/>
    </location>
</feature>
<dbReference type="InterPro" id="IPR051301">
    <property type="entry name" value="Optineurin/NFkB_EssMod"/>
</dbReference>
<feature type="compositionally biased region" description="Basic and acidic residues" evidence="8">
    <location>
        <begin position="342"/>
        <end position="356"/>
    </location>
</feature>
<feature type="domain" description="CCHC NOA-type" evidence="9">
    <location>
        <begin position="366"/>
        <end position="396"/>
    </location>
</feature>
<protein>
    <recommendedName>
        <fullName evidence="9">CCHC NOA-type domain-containing protein</fullName>
    </recommendedName>
</protein>
<dbReference type="PROSITE" id="PS51801">
    <property type="entry name" value="ZF_CCHC_NOA"/>
    <property type="match status" value="1"/>
</dbReference>
<evidence type="ECO:0000256" key="6">
    <source>
        <dbReference type="ARBA" id="ARBA00023054"/>
    </source>
</evidence>
<organism evidence="10 11">
    <name type="scientific">Tegillarca granosa</name>
    <name type="common">Malaysian cockle</name>
    <name type="synonym">Anadara granosa</name>
    <dbReference type="NCBI Taxonomy" id="220873"/>
    <lineage>
        <taxon>Eukaryota</taxon>
        <taxon>Metazoa</taxon>
        <taxon>Spiralia</taxon>
        <taxon>Lophotrochozoa</taxon>
        <taxon>Mollusca</taxon>
        <taxon>Bivalvia</taxon>
        <taxon>Autobranchia</taxon>
        <taxon>Pteriomorphia</taxon>
        <taxon>Arcoida</taxon>
        <taxon>Arcoidea</taxon>
        <taxon>Arcidae</taxon>
        <taxon>Tegillarca</taxon>
    </lineage>
</organism>
<evidence type="ECO:0000313" key="11">
    <source>
        <dbReference type="Proteomes" id="UP001217089"/>
    </source>
</evidence>
<gene>
    <name evidence="10" type="ORF">KUTeg_020517</name>
</gene>
<evidence type="ECO:0000256" key="5">
    <source>
        <dbReference type="ARBA" id="ARBA00022833"/>
    </source>
</evidence>
<dbReference type="Pfam" id="PF18414">
    <property type="entry name" value="zf_C2H2_10"/>
    <property type="match status" value="1"/>
</dbReference>
<evidence type="ECO:0000256" key="8">
    <source>
        <dbReference type="SAM" id="MobiDB-lite"/>
    </source>
</evidence>
<feature type="region of interest" description="Disordered" evidence="8">
    <location>
        <begin position="342"/>
        <end position="366"/>
    </location>
</feature>
<evidence type="ECO:0000256" key="3">
    <source>
        <dbReference type="ARBA" id="ARBA00022723"/>
    </source>
</evidence>
<dbReference type="Gene3D" id="1.20.5.390">
    <property type="entry name" value="L1 transposable element, trimerization domain"/>
    <property type="match status" value="1"/>
</dbReference>
<comment type="subcellular location">
    <subcellularLocation>
        <location evidence="1">Cytoplasm</location>
    </subcellularLocation>
</comment>
<feature type="region of interest" description="Disordered" evidence="8">
    <location>
        <begin position="1"/>
        <end position="30"/>
    </location>
</feature>
<evidence type="ECO:0000259" key="9">
    <source>
        <dbReference type="PROSITE" id="PS51801"/>
    </source>
</evidence>
<keyword evidence="2" id="KW-0963">Cytoplasm</keyword>
<dbReference type="Proteomes" id="UP001217089">
    <property type="component" value="Unassembled WGS sequence"/>
</dbReference>
<dbReference type="InterPro" id="IPR021063">
    <property type="entry name" value="NEMO_N"/>
</dbReference>
<comment type="caution">
    <text evidence="10">The sequence shown here is derived from an EMBL/GenBank/DDBJ whole genome shotgun (WGS) entry which is preliminary data.</text>
</comment>
<evidence type="ECO:0000256" key="1">
    <source>
        <dbReference type="ARBA" id="ARBA00004496"/>
    </source>
</evidence>
<keyword evidence="11" id="KW-1185">Reference proteome</keyword>
<name>A0ABQ9EDK8_TEGGR</name>
<reference evidence="10 11" key="1">
    <citation type="submission" date="2022-12" db="EMBL/GenBank/DDBJ databases">
        <title>Chromosome-level genome of Tegillarca granosa.</title>
        <authorList>
            <person name="Kim J."/>
        </authorList>
    </citation>
    <scope>NUCLEOTIDE SEQUENCE [LARGE SCALE GENOMIC DNA]</scope>
    <source>
        <strain evidence="10">Teg-2019</strain>
        <tissue evidence="10">Adductor muscle</tissue>
    </source>
</reference>
<sequence length="402" mass="46350">MSNIPVTSVSPVSRPSSGRPSPSSSIYNGGSFEVITGSSSTSPRAPLDFSYLNPFNNGQPGSMTDVTLEEALERVQDLMKENHELREYLKENNEMMKQQYKSLMEWKEKINQTNEFNSKKFEETRKLVESLQNENSEMKKMLEEAKSADEQSKKLKELEQRNKDLEKNVSDKNDVIENLQEEMLMIEKGNEQMGVGESLANTIKINQLESQVRQFRESNDQLLQDLENAQKLKEQFQKENASLCDQNIELSKKLEKSVAYTSDLQSLRSQVVSLLNEVTESQNKLEAASKTIEKKNNRIIQLEQEMNRMQEQMIQNQDDLTVIETLKLSINNYQEAINAERREHQTTKCKEKESKQQRQGVNQHEESEYQPLSCPKCDLQCPDVDTLQIHVLECIDQPDNIN</sequence>
<keyword evidence="6" id="KW-0175">Coiled coil</keyword>
<dbReference type="PANTHER" id="PTHR31553">
    <property type="entry name" value="NF-KAPPA-B ESSENTIAL MODULATOR"/>
    <property type="match status" value="1"/>
</dbReference>
<accession>A0ABQ9EDK8</accession>
<dbReference type="PANTHER" id="PTHR31553:SF1">
    <property type="entry name" value="NF-KAPPA-B ESSENTIAL MODULATOR"/>
    <property type="match status" value="1"/>
</dbReference>
<evidence type="ECO:0000313" key="10">
    <source>
        <dbReference type="EMBL" id="KAJ8301530.1"/>
    </source>
</evidence>
<evidence type="ECO:0000256" key="4">
    <source>
        <dbReference type="ARBA" id="ARBA00022771"/>
    </source>
</evidence>
<evidence type="ECO:0000256" key="7">
    <source>
        <dbReference type="PROSITE-ProRule" id="PRU01142"/>
    </source>
</evidence>
<proteinExistence type="predicted"/>
<evidence type="ECO:0000256" key="2">
    <source>
        <dbReference type="ARBA" id="ARBA00022490"/>
    </source>
</evidence>
<dbReference type="EMBL" id="JARBDR010000918">
    <property type="protein sequence ID" value="KAJ8301530.1"/>
    <property type="molecule type" value="Genomic_DNA"/>
</dbReference>